<feature type="compositionally biased region" description="Low complexity" evidence="6">
    <location>
        <begin position="69"/>
        <end position="94"/>
    </location>
</feature>
<evidence type="ECO:0000313" key="8">
    <source>
        <dbReference type="Proteomes" id="UP001362999"/>
    </source>
</evidence>
<evidence type="ECO:0000256" key="1">
    <source>
        <dbReference type="ARBA" id="ARBA00004123"/>
    </source>
</evidence>
<sequence length="755" mass="84305">MGPAPRKRPRSGSEHSSGSSGSVVSDIAHKVGSTIKKASKKAVASLTPKKSSRPGAQSDTPHSRRTRSSTKSVTPRSFNSSLSSQGSVGSSDQSTIPLSHSTSIPINHPIGSFQFDLGGSGSDAGSGRSSSPSNKDADSDTSSGEVEVVSQEDQDKKDLGTLLLIPCALASAKRAWTSTIYAFFDGEVGIEYRNGKTHHVFTCAARGCAHKIFRNQSTQDRNSTTNLRKHALKCWGEENVKAAAEVASLDHVRRLLKKNAGTKNQKLTDIFRQHAATGGESFLHVPLEKHEVRAEHVRWVSESLRPFAIAKDRGYRQLMKSGRPLAFIPSPSTIARDVKRLFEKTRERIKRRFKKLAACISTATDAWTSPNHKAYVAVSGHFEEDGVKVDCLLDFVEVPVAHTGENLAEVLSNVIHDFGIENKHLSITADNASSNDTMMTHLETLLPSFSADLDRMRCFAHVINLVAKSLLKMFDPPKKDDGTSDKNRDDDADDDEPDGLLDLDELLEELHDLERTAPEQDDTDDIFDEVAQMLDNDRTFFLESTKEIRSALSKIRNIAKKTINSTTKLLPRWQQTVKDHRMKPKMLPRDVRTRWNSTFDMINTALDYKKAIRDFTFDDSNGLSNYNLSSLEWTILEDLRDVLQSFKDATLFFSRNSATLATVIPAMDKIDSMLATAVVKKSAGESKSFSTPIKLALLSAKKTLNRYYSKSDYSRIYRIALNLHPRYKLDYMERNDWDEEDINEARQQLEEVFQE</sequence>
<keyword evidence="5" id="KW-0539">Nucleus</keyword>
<feature type="compositionally biased region" description="Low complexity" evidence="6">
    <location>
        <begin position="14"/>
        <end position="25"/>
    </location>
</feature>
<feature type="compositionally biased region" description="Acidic residues" evidence="6">
    <location>
        <begin position="490"/>
        <end position="499"/>
    </location>
</feature>
<keyword evidence="4" id="KW-0862">Zinc</keyword>
<accession>A0AAV9ZBL2</accession>
<evidence type="ECO:0000256" key="6">
    <source>
        <dbReference type="SAM" id="MobiDB-lite"/>
    </source>
</evidence>
<reference evidence="7 8" key="1">
    <citation type="journal article" date="2024" name="J Genomics">
        <title>Draft genome sequencing and assembly of Favolaschia claudopus CIRM-BRFM 2984 isolated from oak limbs.</title>
        <authorList>
            <person name="Navarro D."/>
            <person name="Drula E."/>
            <person name="Chaduli D."/>
            <person name="Cazenave R."/>
            <person name="Ahrendt S."/>
            <person name="Wang J."/>
            <person name="Lipzen A."/>
            <person name="Daum C."/>
            <person name="Barry K."/>
            <person name="Grigoriev I.V."/>
            <person name="Favel A."/>
            <person name="Rosso M.N."/>
            <person name="Martin F."/>
        </authorList>
    </citation>
    <scope>NUCLEOTIDE SEQUENCE [LARGE SCALE GENOMIC DNA]</scope>
    <source>
        <strain evidence="7 8">CIRM-BRFM 2984</strain>
    </source>
</reference>
<keyword evidence="8" id="KW-1185">Reference proteome</keyword>
<dbReference type="PANTHER" id="PTHR46481:SF10">
    <property type="entry name" value="ZINC FINGER BED DOMAIN-CONTAINING PROTEIN 39"/>
    <property type="match status" value="1"/>
</dbReference>
<dbReference type="InterPro" id="IPR052035">
    <property type="entry name" value="ZnF_BED_domain_contain"/>
</dbReference>
<dbReference type="GO" id="GO:0008270">
    <property type="term" value="F:zinc ion binding"/>
    <property type="evidence" value="ECO:0007669"/>
    <property type="project" value="UniProtKB-KW"/>
</dbReference>
<feature type="region of interest" description="Disordered" evidence="6">
    <location>
        <begin position="115"/>
        <end position="153"/>
    </location>
</feature>
<feature type="region of interest" description="Disordered" evidence="6">
    <location>
        <begin position="1"/>
        <end position="103"/>
    </location>
</feature>
<dbReference type="GO" id="GO:0005634">
    <property type="term" value="C:nucleus"/>
    <property type="evidence" value="ECO:0007669"/>
    <property type="project" value="UniProtKB-SubCell"/>
</dbReference>
<keyword evidence="2" id="KW-0479">Metal-binding</keyword>
<feature type="region of interest" description="Disordered" evidence="6">
    <location>
        <begin position="476"/>
        <end position="499"/>
    </location>
</feature>
<dbReference type="SUPFAM" id="SSF140996">
    <property type="entry name" value="Hermes dimerisation domain"/>
    <property type="match status" value="1"/>
</dbReference>
<evidence type="ECO:0000256" key="2">
    <source>
        <dbReference type="ARBA" id="ARBA00022723"/>
    </source>
</evidence>
<keyword evidence="3" id="KW-0863">Zinc-finger</keyword>
<proteinExistence type="predicted"/>
<evidence type="ECO:0000256" key="5">
    <source>
        <dbReference type="ARBA" id="ARBA00023242"/>
    </source>
</evidence>
<feature type="compositionally biased region" description="Basic and acidic residues" evidence="6">
    <location>
        <begin position="476"/>
        <end position="489"/>
    </location>
</feature>
<organism evidence="7 8">
    <name type="scientific">Favolaschia claudopus</name>
    <dbReference type="NCBI Taxonomy" id="2862362"/>
    <lineage>
        <taxon>Eukaryota</taxon>
        <taxon>Fungi</taxon>
        <taxon>Dikarya</taxon>
        <taxon>Basidiomycota</taxon>
        <taxon>Agaricomycotina</taxon>
        <taxon>Agaricomycetes</taxon>
        <taxon>Agaricomycetidae</taxon>
        <taxon>Agaricales</taxon>
        <taxon>Marasmiineae</taxon>
        <taxon>Mycenaceae</taxon>
        <taxon>Favolaschia</taxon>
    </lineage>
</organism>
<gene>
    <name evidence="7" type="ORF">R3P38DRAFT_2582187</name>
</gene>
<protein>
    <submittedName>
        <fullName evidence="7">Ribonuclease H-like domain-containing protein</fullName>
    </submittedName>
</protein>
<dbReference type="SUPFAM" id="SSF53098">
    <property type="entry name" value="Ribonuclease H-like"/>
    <property type="match status" value="1"/>
</dbReference>
<name>A0AAV9ZBL2_9AGAR</name>
<dbReference type="AlphaFoldDB" id="A0AAV9ZBL2"/>
<evidence type="ECO:0000313" key="7">
    <source>
        <dbReference type="EMBL" id="KAK6977237.1"/>
    </source>
</evidence>
<comment type="subcellular location">
    <subcellularLocation>
        <location evidence="1">Nucleus</location>
    </subcellularLocation>
</comment>
<evidence type="ECO:0000256" key="3">
    <source>
        <dbReference type="ARBA" id="ARBA00022771"/>
    </source>
</evidence>
<dbReference type="Proteomes" id="UP001362999">
    <property type="component" value="Unassembled WGS sequence"/>
</dbReference>
<dbReference type="EMBL" id="JAWWNJ010000171">
    <property type="protein sequence ID" value="KAK6977237.1"/>
    <property type="molecule type" value="Genomic_DNA"/>
</dbReference>
<evidence type="ECO:0000256" key="4">
    <source>
        <dbReference type="ARBA" id="ARBA00022833"/>
    </source>
</evidence>
<comment type="caution">
    <text evidence="7">The sequence shown here is derived from an EMBL/GenBank/DDBJ whole genome shotgun (WGS) entry which is preliminary data.</text>
</comment>
<feature type="compositionally biased region" description="Basic residues" evidence="6">
    <location>
        <begin position="1"/>
        <end position="10"/>
    </location>
</feature>
<dbReference type="InterPro" id="IPR012337">
    <property type="entry name" value="RNaseH-like_sf"/>
</dbReference>
<dbReference type="PANTHER" id="PTHR46481">
    <property type="entry name" value="ZINC FINGER BED DOMAIN-CONTAINING PROTEIN 4"/>
    <property type="match status" value="1"/>
</dbReference>